<dbReference type="Proteomes" id="UP000240883">
    <property type="component" value="Unassembled WGS sequence"/>
</dbReference>
<evidence type="ECO:0000256" key="1">
    <source>
        <dbReference type="SAM" id="MobiDB-lite"/>
    </source>
</evidence>
<gene>
    <name evidence="2" type="ORF">BS50DRAFT_582615</name>
</gene>
<evidence type="ECO:0000313" key="2">
    <source>
        <dbReference type="EMBL" id="PSN73022.1"/>
    </source>
</evidence>
<name>A0A2T2P5S0_CORCC</name>
<dbReference type="EMBL" id="KZ678129">
    <property type="protein sequence ID" value="PSN73022.1"/>
    <property type="molecule type" value="Genomic_DNA"/>
</dbReference>
<protein>
    <submittedName>
        <fullName evidence="2">Uncharacterized protein</fullName>
    </submittedName>
</protein>
<reference evidence="2 3" key="1">
    <citation type="journal article" date="2018" name="Front. Microbiol.">
        <title>Genome-Wide Analysis of Corynespora cassiicola Leaf Fall Disease Putative Effectors.</title>
        <authorList>
            <person name="Lopez D."/>
            <person name="Ribeiro S."/>
            <person name="Label P."/>
            <person name="Fumanal B."/>
            <person name="Venisse J.S."/>
            <person name="Kohler A."/>
            <person name="de Oliveira R.R."/>
            <person name="Labutti K."/>
            <person name="Lipzen A."/>
            <person name="Lail K."/>
            <person name="Bauer D."/>
            <person name="Ohm R.A."/>
            <person name="Barry K.W."/>
            <person name="Spatafora J."/>
            <person name="Grigoriev I.V."/>
            <person name="Martin F.M."/>
            <person name="Pujade-Renaud V."/>
        </authorList>
    </citation>
    <scope>NUCLEOTIDE SEQUENCE [LARGE SCALE GENOMIC DNA]</scope>
    <source>
        <strain evidence="2 3">Philippines</strain>
    </source>
</reference>
<proteinExistence type="predicted"/>
<accession>A0A2T2P5S0</accession>
<keyword evidence="3" id="KW-1185">Reference proteome</keyword>
<dbReference type="AlphaFoldDB" id="A0A2T2P5S0"/>
<sequence>MGASDEAWCSWGGSLCPSVLAQTPSRRAESLAPGSEAIPSADGAHHLRTQQQAQTHPVERFGARTRTTGQAPNLLQPARRSSFLSTVDRRNCRALARRSGDSALQSQSLEPHAFLTLAARPPNLAPRWVGRGLCAHGISIIPGDLILKHVASPQRRPLLG</sequence>
<organism evidence="2 3">
    <name type="scientific">Corynespora cassiicola Philippines</name>
    <dbReference type="NCBI Taxonomy" id="1448308"/>
    <lineage>
        <taxon>Eukaryota</taxon>
        <taxon>Fungi</taxon>
        <taxon>Dikarya</taxon>
        <taxon>Ascomycota</taxon>
        <taxon>Pezizomycotina</taxon>
        <taxon>Dothideomycetes</taxon>
        <taxon>Pleosporomycetidae</taxon>
        <taxon>Pleosporales</taxon>
        <taxon>Corynesporascaceae</taxon>
        <taxon>Corynespora</taxon>
    </lineage>
</organism>
<feature type="region of interest" description="Disordered" evidence="1">
    <location>
        <begin position="46"/>
        <end position="82"/>
    </location>
</feature>
<evidence type="ECO:0000313" key="3">
    <source>
        <dbReference type="Proteomes" id="UP000240883"/>
    </source>
</evidence>